<keyword evidence="8" id="KW-1185">Reference proteome</keyword>
<feature type="transmembrane region" description="Helical" evidence="6">
    <location>
        <begin position="306"/>
        <end position="325"/>
    </location>
</feature>
<evidence type="ECO:0000256" key="1">
    <source>
        <dbReference type="ARBA" id="ARBA00004141"/>
    </source>
</evidence>
<dbReference type="AlphaFoldDB" id="A0A7W8AB82"/>
<accession>A0A7W8AB82</accession>
<reference evidence="7 8" key="1">
    <citation type="submission" date="2020-08" db="EMBL/GenBank/DDBJ databases">
        <title>Genomic Encyclopedia of Type Strains, Phase IV (KMG-IV): sequencing the most valuable type-strain genomes for metagenomic binning, comparative biology and taxonomic classification.</title>
        <authorList>
            <person name="Goeker M."/>
        </authorList>
    </citation>
    <scope>NUCLEOTIDE SEQUENCE [LARGE SCALE GENOMIC DNA]</scope>
    <source>
        <strain evidence="7 8">DSM 45385</strain>
    </source>
</reference>
<evidence type="ECO:0000256" key="6">
    <source>
        <dbReference type="SAM" id="Phobius"/>
    </source>
</evidence>
<feature type="transmembrane region" description="Helical" evidence="6">
    <location>
        <begin position="92"/>
        <end position="111"/>
    </location>
</feature>
<keyword evidence="5 6" id="KW-0472">Membrane</keyword>
<comment type="similarity">
    <text evidence="2">Belongs to the purine-cytosine permease (2.A.39) family.</text>
</comment>
<dbReference type="CDD" id="cd11484">
    <property type="entry name" value="SLC-NCS1sbd_CobB-like"/>
    <property type="match status" value="1"/>
</dbReference>
<evidence type="ECO:0000256" key="4">
    <source>
        <dbReference type="ARBA" id="ARBA00022989"/>
    </source>
</evidence>
<gene>
    <name evidence="7" type="ORF">HNR40_007461</name>
</gene>
<feature type="transmembrane region" description="Helical" evidence="6">
    <location>
        <begin position="256"/>
        <end position="277"/>
    </location>
</feature>
<dbReference type="Pfam" id="PF02133">
    <property type="entry name" value="Transp_cyt_pur"/>
    <property type="match status" value="1"/>
</dbReference>
<comment type="subcellular location">
    <subcellularLocation>
        <location evidence="1">Membrane</location>
        <topology evidence="1">Multi-pass membrane protein</topology>
    </subcellularLocation>
</comment>
<evidence type="ECO:0000256" key="5">
    <source>
        <dbReference type="ARBA" id="ARBA00023136"/>
    </source>
</evidence>
<dbReference type="GO" id="GO:0005886">
    <property type="term" value="C:plasma membrane"/>
    <property type="evidence" value="ECO:0007669"/>
    <property type="project" value="TreeGrafter"/>
</dbReference>
<keyword evidence="3 6" id="KW-0812">Transmembrane</keyword>
<feature type="transmembrane region" description="Helical" evidence="6">
    <location>
        <begin position="51"/>
        <end position="71"/>
    </location>
</feature>
<feature type="transmembrane region" description="Helical" evidence="6">
    <location>
        <begin position="152"/>
        <end position="171"/>
    </location>
</feature>
<keyword evidence="4 6" id="KW-1133">Transmembrane helix</keyword>
<feature type="transmembrane region" description="Helical" evidence="6">
    <location>
        <begin position="374"/>
        <end position="393"/>
    </location>
</feature>
<evidence type="ECO:0000313" key="8">
    <source>
        <dbReference type="Proteomes" id="UP000568380"/>
    </source>
</evidence>
<comment type="caution">
    <text evidence="7">The sequence shown here is derived from an EMBL/GenBank/DDBJ whole genome shotgun (WGS) entry which is preliminary data.</text>
</comment>
<evidence type="ECO:0000313" key="7">
    <source>
        <dbReference type="EMBL" id="MBB5081966.1"/>
    </source>
</evidence>
<organism evidence="7 8">
    <name type="scientific">Nonomuraea endophytica</name>
    <dbReference type="NCBI Taxonomy" id="714136"/>
    <lineage>
        <taxon>Bacteria</taxon>
        <taxon>Bacillati</taxon>
        <taxon>Actinomycetota</taxon>
        <taxon>Actinomycetes</taxon>
        <taxon>Streptosporangiales</taxon>
        <taxon>Streptosporangiaceae</taxon>
        <taxon>Nonomuraea</taxon>
    </lineage>
</organism>
<feature type="transmembrane region" description="Helical" evidence="6">
    <location>
        <begin position="191"/>
        <end position="210"/>
    </location>
</feature>
<protein>
    <submittedName>
        <fullName evidence="7">Cytosine permease</fullName>
    </submittedName>
</protein>
<dbReference type="PANTHER" id="PTHR30569:SF0">
    <property type="entry name" value="CYTOSINE PERMEASE"/>
    <property type="match status" value="1"/>
</dbReference>
<dbReference type="Gene3D" id="1.10.4160.10">
    <property type="entry name" value="Hydantoin permease"/>
    <property type="match status" value="1"/>
</dbReference>
<dbReference type="InterPro" id="IPR030191">
    <property type="entry name" value="CodB"/>
</dbReference>
<feature type="transmembrane region" description="Helical" evidence="6">
    <location>
        <begin position="123"/>
        <end position="145"/>
    </location>
</feature>
<name>A0A7W8AB82_9ACTN</name>
<dbReference type="InterPro" id="IPR001248">
    <property type="entry name" value="Pur-cyt_permease"/>
</dbReference>
<dbReference type="RefSeq" id="WP_184969778.1">
    <property type="nucleotide sequence ID" value="NZ_JACHIN010000012.1"/>
</dbReference>
<sequence>MVDEDYPLERVPKSARFPWFNVAVQRFGQLSDLTQFLLGATLGAGLSFWDAFWAFTLGSVILEVVCIFVGIAGMREGMSTSLLARWTGFGRYGSTIIGVIITLSLFGWFGVQTGVFAAGLHAIMPWLPFWLWALVAGLGVTLLVIKGFKAMGMTAFITVPAFLGLAGWAIWVELSRHDLGTLVASTPFGEPMTIATGATIVAGSYIVGAVTTPDMTRFNRSTGDVVKQTLVGISLGEYVLGLAGVLLAYAVKSSDVIAIITASSGVIGVIVLISATVKINNWNLYSAVLGLLNAVESTIGIRLHRVAVTVGVGVLGSLLAAAGILERFTDFLLILGVVTPPIAGIMVAEYFVVRRWRPVLDASRERGTLPETEPTWVPATLVIWAVSALTGWLSEHYQWFGIPALTSLILAGALYIAAGKLGLVRGTREQQLLTTS</sequence>
<feature type="transmembrane region" description="Helical" evidence="6">
    <location>
        <begin position="399"/>
        <end position="418"/>
    </location>
</feature>
<evidence type="ECO:0000256" key="3">
    <source>
        <dbReference type="ARBA" id="ARBA00022692"/>
    </source>
</evidence>
<evidence type="ECO:0000256" key="2">
    <source>
        <dbReference type="ARBA" id="ARBA00008974"/>
    </source>
</evidence>
<feature type="transmembrane region" description="Helical" evidence="6">
    <location>
        <begin position="230"/>
        <end position="250"/>
    </location>
</feature>
<dbReference type="GO" id="GO:0015209">
    <property type="term" value="F:cytosine transmembrane transporter activity"/>
    <property type="evidence" value="ECO:0007669"/>
    <property type="project" value="InterPro"/>
</dbReference>
<feature type="transmembrane region" description="Helical" evidence="6">
    <location>
        <begin position="331"/>
        <end position="353"/>
    </location>
</feature>
<dbReference type="EMBL" id="JACHIN010000012">
    <property type="protein sequence ID" value="MBB5081966.1"/>
    <property type="molecule type" value="Genomic_DNA"/>
</dbReference>
<dbReference type="Proteomes" id="UP000568380">
    <property type="component" value="Unassembled WGS sequence"/>
</dbReference>
<dbReference type="PANTHER" id="PTHR30569">
    <property type="entry name" value="CYTOSINE TRANSPORTER CODB"/>
    <property type="match status" value="1"/>
</dbReference>
<proteinExistence type="inferred from homology"/>